<reference evidence="9" key="1">
    <citation type="journal article" date="2021" name="ISME J.">
        <title>Genomic evolution of the class Acidithiobacillia: deep-branching Proteobacteria living in extreme acidic conditions.</title>
        <authorList>
            <person name="Moya-Beltran A."/>
            <person name="Beard S."/>
            <person name="Rojas-Villalobos C."/>
            <person name="Issotta F."/>
            <person name="Gallardo Y."/>
            <person name="Ulloa R."/>
            <person name="Giaveno A."/>
            <person name="Degli Esposti M."/>
            <person name="Johnson D.B."/>
            <person name="Quatrini R."/>
        </authorList>
    </citation>
    <scope>NUCLEOTIDE SEQUENCE</scope>
    <source>
        <strain evidence="9">VAN18-1</strain>
    </source>
</reference>
<accession>A0AAE2YRS8</accession>
<keyword evidence="3" id="KW-0732">Signal</keyword>
<keyword evidence="10" id="KW-1185">Reference proteome</keyword>
<comment type="caution">
    <text evidence="9">The sequence shown here is derived from an EMBL/GenBank/DDBJ whole genome shotgun (WGS) entry which is preliminary data.</text>
</comment>
<evidence type="ECO:0000259" key="7">
    <source>
        <dbReference type="Pfam" id="PF25881"/>
    </source>
</evidence>
<dbReference type="GO" id="GO:0042597">
    <property type="term" value="C:periplasmic space"/>
    <property type="evidence" value="ECO:0007669"/>
    <property type="project" value="UniProtKB-SubCell"/>
</dbReference>
<evidence type="ECO:0000259" key="8">
    <source>
        <dbReference type="Pfam" id="PF25954"/>
    </source>
</evidence>
<dbReference type="PANTHER" id="PTHR32347">
    <property type="entry name" value="EFFLUX SYSTEM COMPONENT YKNX-RELATED"/>
    <property type="match status" value="1"/>
</dbReference>
<dbReference type="Pfam" id="PF25954">
    <property type="entry name" value="Beta-barrel_RND_2"/>
    <property type="match status" value="1"/>
</dbReference>
<protein>
    <submittedName>
        <fullName evidence="9">HlyD family efflux transporter periplasmic adaptor subunit</fullName>
    </submittedName>
</protein>
<dbReference type="InterPro" id="IPR058792">
    <property type="entry name" value="Beta-barrel_RND_2"/>
</dbReference>
<dbReference type="EMBL" id="JAAXYO010000182">
    <property type="protein sequence ID" value="MBU2789122.1"/>
    <property type="molecule type" value="Genomic_DNA"/>
</dbReference>
<feature type="coiled-coil region" evidence="6">
    <location>
        <begin position="112"/>
        <end position="203"/>
    </location>
</feature>
<dbReference type="Gene3D" id="2.40.50.100">
    <property type="match status" value="1"/>
</dbReference>
<organism evidence="9 10">
    <name type="scientific">Igneacidithiobacillus copahuensis</name>
    <dbReference type="NCBI Taxonomy" id="2724909"/>
    <lineage>
        <taxon>Bacteria</taxon>
        <taxon>Pseudomonadati</taxon>
        <taxon>Pseudomonadota</taxon>
        <taxon>Acidithiobacillia</taxon>
        <taxon>Acidithiobacillales</taxon>
        <taxon>Acidithiobacillaceae</taxon>
        <taxon>Igneacidithiobacillus</taxon>
    </lineage>
</organism>
<feature type="domain" description="CusB-like beta-barrel" evidence="8">
    <location>
        <begin position="242"/>
        <end position="328"/>
    </location>
</feature>
<evidence type="ECO:0000256" key="6">
    <source>
        <dbReference type="SAM" id="Coils"/>
    </source>
</evidence>
<evidence type="ECO:0000256" key="5">
    <source>
        <dbReference type="ARBA" id="ARBA00023054"/>
    </source>
</evidence>
<dbReference type="Gene3D" id="1.10.287.470">
    <property type="entry name" value="Helix hairpin bin"/>
    <property type="match status" value="1"/>
</dbReference>
<evidence type="ECO:0000256" key="4">
    <source>
        <dbReference type="ARBA" id="ARBA00022764"/>
    </source>
</evidence>
<gene>
    <name evidence="9" type="ORF">HFQ13_13055</name>
</gene>
<dbReference type="InterPro" id="IPR059052">
    <property type="entry name" value="HH_YbhG-like"/>
</dbReference>
<evidence type="ECO:0000256" key="2">
    <source>
        <dbReference type="ARBA" id="ARBA00010602"/>
    </source>
</evidence>
<comment type="similarity">
    <text evidence="2">Belongs to the UPF0194 family.</text>
</comment>
<name>A0AAE2YRS8_9PROT</name>
<dbReference type="Proteomes" id="UP001197378">
    <property type="component" value="Unassembled WGS sequence"/>
</dbReference>
<feature type="domain" description="YbhG-like alpha-helical hairpin" evidence="7">
    <location>
        <begin position="87"/>
        <end position="206"/>
    </location>
</feature>
<dbReference type="AlphaFoldDB" id="A0AAE2YRS8"/>
<keyword evidence="5 6" id="KW-0175">Coiled coil</keyword>
<evidence type="ECO:0000256" key="1">
    <source>
        <dbReference type="ARBA" id="ARBA00004418"/>
    </source>
</evidence>
<dbReference type="SUPFAM" id="SSF111369">
    <property type="entry name" value="HlyD-like secretion proteins"/>
    <property type="match status" value="3"/>
</dbReference>
<dbReference type="RefSeq" id="WP_215871475.1">
    <property type="nucleotide sequence ID" value="NZ_JAAXYO010000182.1"/>
</dbReference>
<evidence type="ECO:0000313" key="10">
    <source>
        <dbReference type="Proteomes" id="UP001197378"/>
    </source>
</evidence>
<proteinExistence type="inferred from homology"/>
<keyword evidence="4" id="KW-0574">Periplasm</keyword>
<dbReference type="InterPro" id="IPR050465">
    <property type="entry name" value="UPF0194_transport"/>
</dbReference>
<sequence>MIRNKKRLILLIILLIAGAAIAFFFLHRSPAPTDHITLYGNVDIRQVQVAFDDSGRIQRLLVQEGDRVKHGQLLAALDPTRYQDVVDRDTALLSAQKQVLARLLAGSRPEEIAEARARVAAAQATLQNAELVWQRQSALAKEQYVSKQSSDNAAAALKSARANLEQSQQALVMTIKGPRAEDIAAARAQLQADQAALALAKRQLHDTKLYAPADGVIQDRILEEGDMVAPGNPAFSLALDNPVWVRAYLPEQSLGQVRLGMQAWIESDSFPGKRFPGWVGFISPTAEFTPKTVETTELRTELVYRVRVYACNPEHRLRLGMPVTVQIALSNNPPQTLSAHPCGE</sequence>
<evidence type="ECO:0000256" key="3">
    <source>
        <dbReference type="ARBA" id="ARBA00022729"/>
    </source>
</evidence>
<dbReference type="Gene3D" id="2.40.30.170">
    <property type="match status" value="1"/>
</dbReference>
<comment type="subcellular location">
    <subcellularLocation>
        <location evidence="1">Periplasm</location>
    </subcellularLocation>
</comment>
<dbReference type="Pfam" id="PF25881">
    <property type="entry name" value="HH_YBHG"/>
    <property type="match status" value="1"/>
</dbReference>
<dbReference type="PANTHER" id="PTHR32347:SF29">
    <property type="entry name" value="UPF0194 MEMBRANE PROTEIN YBHG"/>
    <property type="match status" value="1"/>
</dbReference>
<evidence type="ECO:0000313" key="9">
    <source>
        <dbReference type="EMBL" id="MBU2789122.1"/>
    </source>
</evidence>